<name>A0A557SWU7_9ARCH</name>
<dbReference type="AlphaFoldDB" id="A0A557SWU7"/>
<keyword evidence="3" id="KW-1185">Reference proteome</keyword>
<dbReference type="Proteomes" id="UP000315289">
    <property type="component" value="Unassembled WGS sequence"/>
</dbReference>
<keyword evidence="1" id="KW-1133">Transmembrane helix</keyword>
<evidence type="ECO:0000313" key="2">
    <source>
        <dbReference type="EMBL" id="TVP41075.1"/>
    </source>
</evidence>
<accession>A0A557SWU7</accession>
<evidence type="ECO:0000256" key="1">
    <source>
        <dbReference type="SAM" id="Phobius"/>
    </source>
</evidence>
<comment type="caution">
    <text evidence="2">The sequence shown here is derived from an EMBL/GenBank/DDBJ whole genome shotgun (WGS) entry which is preliminary data.</text>
</comment>
<protein>
    <submittedName>
        <fullName evidence="2">Uncharacterized protein</fullName>
    </submittedName>
</protein>
<keyword evidence="1" id="KW-0472">Membrane</keyword>
<reference evidence="2 3" key="1">
    <citation type="journal article" date="2019" name="Front. Microbiol.">
        <title>Ammonia Oxidation by the Arctic Terrestrial Thaumarchaeote Candidatus Nitrosocosmicus arcticus Is Stimulated by Increasing Temperatures.</title>
        <authorList>
            <person name="Alves R.J.E."/>
            <person name="Kerou M."/>
            <person name="Zappe A."/>
            <person name="Bittner R."/>
            <person name="Abby S.S."/>
            <person name="Schmidt H.A."/>
            <person name="Pfeifer K."/>
            <person name="Schleper C."/>
        </authorList>
    </citation>
    <scope>NUCLEOTIDE SEQUENCE [LARGE SCALE GENOMIC DNA]</scope>
    <source>
        <strain evidence="2 3">Kfb</strain>
    </source>
</reference>
<feature type="transmembrane region" description="Helical" evidence="1">
    <location>
        <begin position="6"/>
        <end position="26"/>
    </location>
</feature>
<sequence>MGIIVTLILIVIIALVILGIGWTNFFSAIMKGADKVTDIPVVRNITDTAQVELNKILNNVSNSVGNNVVNNVVN</sequence>
<evidence type="ECO:0000313" key="3">
    <source>
        <dbReference type="Proteomes" id="UP000315289"/>
    </source>
</evidence>
<dbReference type="EMBL" id="VOAH01000004">
    <property type="protein sequence ID" value="TVP41075.1"/>
    <property type="molecule type" value="Genomic_DNA"/>
</dbReference>
<dbReference type="OrthoDB" id="12171at2157"/>
<keyword evidence="1" id="KW-0812">Transmembrane</keyword>
<dbReference type="RefSeq" id="WP_144729207.1">
    <property type="nucleotide sequence ID" value="NZ_ML675580.1"/>
</dbReference>
<proteinExistence type="predicted"/>
<gene>
    <name evidence="2" type="ORF">NARC_40035</name>
</gene>
<organism evidence="2 3">
    <name type="scientific">Candidatus Nitrosocosmicus arcticus</name>
    <dbReference type="NCBI Taxonomy" id="2035267"/>
    <lineage>
        <taxon>Archaea</taxon>
        <taxon>Nitrososphaerota</taxon>
        <taxon>Nitrososphaeria</taxon>
        <taxon>Nitrososphaerales</taxon>
        <taxon>Nitrososphaeraceae</taxon>
        <taxon>Candidatus Nitrosocosmicus</taxon>
    </lineage>
</organism>